<protein>
    <submittedName>
        <fullName evidence="1">Endonuclease VII</fullName>
    </submittedName>
</protein>
<keyword evidence="1" id="KW-0378">Hydrolase</keyword>
<dbReference type="SUPFAM" id="SSF54060">
    <property type="entry name" value="His-Me finger endonucleases"/>
    <property type="match status" value="1"/>
</dbReference>
<dbReference type="Pfam" id="PF02945">
    <property type="entry name" value="Endonuclease_7"/>
    <property type="match status" value="1"/>
</dbReference>
<dbReference type="InterPro" id="IPR038563">
    <property type="entry name" value="Endonuclease_7_sf"/>
</dbReference>
<evidence type="ECO:0000313" key="2">
    <source>
        <dbReference type="Proteomes" id="UP000307884"/>
    </source>
</evidence>
<keyword evidence="1" id="KW-0540">Nuclease</keyword>
<dbReference type="InterPro" id="IPR004211">
    <property type="entry name" value="Endonuclease_7"/>
</dbReference>
<dbReference type="Gene3D" id="3.40.1800.10">
    <property type="entry name" value="His-Me finger endonucleases"/>
    <property type="match status" value="1"/>
</dbReference>
<reference evidence="1 2" key="1">
    <citation type="submission" date="2019-03" db="EMBL/GenBank/DDBJ databases">
        <authorList>
            <person name="Sun Z."/>
            <person name="Li D."/>
            <person name="Lin W."/>
        </authorList>
    </citation>
    <scope>NUCLEOTIDE SEQUENCE [LARGE SCALE GENOMIC DNA]</scope>
</reference>
<sequence>MTKVCLTCGLEKPITEFHKQATKKDPNRRKPHCRSCWSKIRNDRTPEHNRRYNLKRCYGITPKEYDKMLREQGGTCAICHGTESVGRLAVDHCHSTGKVRGLLCTNCNQAIGKLKDDDQLLRNAINYLEVNRV</sequence>
<dbReference type="Proteomes" id="UP000307884">
    <property type="component" value="Segment"/>
</dbReference>
<dbReference type="GO" id="GO:0004519">
    <property type="term" value="F:endonuclease activity"/>
    <property type="evidence" value="ECO:0007669"/>
    <property type="project" value="UniProtKB-KW"/>
</dbReference>
<proteinExistence type="predicted"/>
<keyword evidence="2" id="KW-1185">Reference proteome</keyword>
<organism evidence="1 2">
    <name type="scientific">Hafnia phage vB_HpaA_yong1</name>
    <dbReference type="NCBI Taxonomy" id="2562199"/>
    <lineage>
        <taxon>Viruses</taxon>
        <taxon>Duplodnaviria</taxon>
        <taxon>Heunggongvirae</taxon>
        <taxon>Uroviricota</taxon>
        <taxon>Caudoviricetes</taxon>
        <taxon>Autographivirales</taxon>
        <taxon>Autotranscriptaviridae</taxon>
        <taxon>Studiervirinae</taxon>
        <taxon>Kayfunavirus</taxon>
        <taxon>Kayfunavirus yong1</taxon>
    </lineage>
</organism>
<accession>A0A482MI39</accession>
<dbReference type="EMBL" id="MK610268">
    <property type="protein sequence ID" value="QBQ73022.1"/>
    <property type="molecule type" value="Genomic_DNA"/>
</dbReference>
<evidence type="ECO:0000313" key="1">
    <source>
        <dbReference type="EMBL" id="QBQ73022.1"/>
    </source>
</evidence>
<keyword evidence="1" id="KW-0255">Endonuclease</keyword>
<name>A0A482MI39_9CAUD</name>
<dbReference type="InterPro" id="IPR044925">
    <property type="entry name" value="His-Me_finger_sf"/>
</dbReference>